<dbReference type="EMBL" id="CP024789">
    <property type="protein sequence ID" value="AUB43225.1"/>
    <property type="molecule type" value="Genomic_DNA"/>
</dbReference>
<protein>
    <submittedName>
        <fullName evidence="2">Uncharacterized protein</fullName>
    </submittedName>
</protein>
<evidence type="ECO:0000313" key="3">
    <source>
        <dbReference type="Proteomes" id="UP000232003"/>
    </source>
</evidence>
<reference evidence="2 3" key="1">
    <citation type="submission" date="2017-11" db="EMBL/GenBank/DDBJ databases">
        <title>Complete genome of a free-living desiccation-tolerant cyanobacterium and its photosynthetic adaptation to extreme terrestrial habitat.</title>
        <authorList>
            <person name="Shang J."/>
        </authorList>
    </citation>
    <scope>NUCLEOTIDE SEQUENCE [LARGE SCALE GENOMIC DNA]</scope>
    <source>
        <strain evidence="2 3">CCNUN1</strain>
        <plasmid evidence="3">pnfsy04</plasmid>
    </source>
</reference>
<dbReference type="KEGG" id="nfl:COO91_09398"/>
<keyword evidence="2" id="KW-0614">Plasmid</keyword>
<evidence type="ECO:0000256" key="1">
    <source>
        <dbReference type="SAM" id="MobiDB-lite"/>
    </source>
</evidence>
<geneLocation type="plasmid" evidence="3">
    <name>pnfsy04</name>
</geneLocation>
<dbReference type="AlphaFoldDB" id="A0A2K8T809"/>
<accession>A0A2K8T809</accession>
<gene>
    <name evidence="2" type="ORF">COO91_09398</name>
</gene>
<organism evidence="2 3">
    <name type="scientific">Nostoc flagelliforme CCNUN1</name>
    <dbReference type="NCBI Taxonomy" id="2038116"/>
    <lineage>
        <taxon>Bacteria</taxon>
        <taxon>Bacillati</taxon>
        <taxon>Cyanobacteriota</taxon>
        <taxon>Cyanophyceae</taxon>
        <taxon>Nostocales</taxon>
        <taxon>Nostocaceae</taxon>
        <taxon>Nostoc</taxon>
    </lineage>
</organism>
<feature type="region of interest" description="Disordered" evidence="1">
    <location>
        <begin position="1"/>
        <end position="38"/>
    </location>
</feature>
<evidence type="ECO:0000313" key="2">
    <source>
        <dbReference type="EMBL" id="AUB43225.1"/>
    </source>
</evidence>
<feature type="compositionally biased region" description="Polar residues" evidence="1">
    <location>
        <begin position="22"/>
        <end position="38"/>
    </location>
</feature>
<sequence length="38" mass="4344">MLLTASIGLNGKHQMPTRPDGSFQSMQDNQNFEQHQKQ</sequence>
<proteinExistence type="predicted"/>
<dbReference type="Proteomes" id="UP000232003">
    <property type="component" value="Plasmid pNFSY04"/>
</dbReference>
<keyword evidence="3" id="KW-1185">Reference proteome</keyword>
<name>A0A2K8T809_9NOSO</name>